<dbReference type="Pfam" id="PF21030">
    <property type="entry name" value="WDR93"/>
    <property type="match status" value="1"/>
</dbReference>
<proteinExistence type="predicted"/>
<evidence type="ECO:0008006" key="4">
    <source>
        <dbReference type="Google" id="ProtNLM"/>
    </source>
</evidence>
<feature type="compositionally biased region" description="Basic and acidic residues" evidence="1">
    <location>
        <begin position="232"/>
        <end position="256"/>
    </location>
</feature>
<accession>A0AAN9C1X2</accession>
<dbReference type="AlphaFoldDB" id="A0AAN9C1X2"/>
<dbReference type="PANTHER" id="PTHR12219">
    <property type="entry name" value="NADH-UBIQUINONE OXIDOREDUCTASE"/>
    <property type="match status" value="1"/>
</dbReference>
<gene>
    <name evidence="2" type="ORF">V1264_001660</name>
</gene>
<dbReference type="EMBL" id="JBAMIC010000001">
    <property type="protein sequence ID" value="KAK7115866.1"/>
    <property type="molecule type" value="Genomic_DNA"/>
</dbReference>
<keyword evidence="3" id="KW-1185">Reference proteome</keyword>
<feature type="compositionally biased region" description="Polar residues" evidence="1">
    <location>
        <begin position="768"/>
        <end position="778"/>
    </location>
</feature>
<dbReference type="InterPro" id="IPR006885">
    <property type="entry name" value="NADH_UbQ_FeS_4_mit-like"/>
</dbReference>
<dbReference type="InterPro" id="IPR049547">
    <property type="entry name" value="WDR93_beta-prop"/>
</dbReference>
<comment type="caution">
    <text evidence="2">The sequence shown here is derived from an EMBL/GenBank/DDBJ whole genome shotgun (WGS) entry which is preliminary data.</text>
</comment>
<sequence>MPVYIRKNLSYTPPSIARMSDEDDDDYLQDPDQMRDILPQPYRMINKVLDKLLEDVWDILESKENKRPGEKRKPKPPKYDKPSKAPLLGQATALASSPDGKYLFAGLPNGLVALDALNQQSLSQWEEDSAEITSILTYAFSPTAYVLVTLDDMAVARLFLFTCDCLFFVKVMNDSEGGAKMLASRCEASLEGDYVGIVFENTSTKEVTFETHKVPREAWVGEIEAVEAKIQKEKEQQEKEQKEREEREKELNKTEENTEELPAPTEIADPCTEEPAKEQTVSFLVDALDETEKGDSSRAPTDPSASMIAEKIAHKFTPPTLVLRVRPPVPYVANPPSSAFSATQKVDATGAVLGMGQTHIMSAAHLESRDATFQHMHAGLVKYMTKDEDKKDEDVMTATFHFMNPGRTLLTGLEPVGQTDRPSCVALWWKGTNHLLQFSLLKVSKEPGNSKRRAMPVGEAPQEVEHKVDVVWPFSSKITCSAVSTCTSHIAVGLDNGNVTVWDRYMGLQRGVLNMNSKSTVQMLRFLDPALYPSSSMDYPPYPQRTATYMLAQYADSSQYLCDIGQATQDHPMSISDRPDKDDDVETLLESVPDIPELCLMVQKDGNLYLKDIQTGVEVCQLALPNTHQIMSPWEPVVAFGGRGQLLFVKGSGEEAGEAEESTDTSGVFVFTLRSYPTLDRYWNRLRTPTQLLVHPTIDTRLDALMKERLAQQALRKQRLQMRWGMLRSDLAVIQNAKEVVANTVTRQFLTPSSDRSLPEDVLGKFAPQSQTSLDKNP</sequence>
<evidence type="ECO:0000256" key="1">
    <source>
        <dbReference type="SAM" id="MobiDB-lite"/>
    </source>
</evidence>
<dbReference type="Proteomes" id="UP001374579">
    <property type="component" value="Unassembled WGS sequence"/>
</dbReference>
<evidence type="ECO:0000313" key="3">
    <source>
        <dbReference type="Proteomes" id="UP001374579"/>
    </source>
</evidence>
<evidence type="ECO:0000313" key="2">
    <source>
        <dbReference type="EMBL" id="KAK7115866.1"/>
    </source>
</evidence>
<feature type="region of interest" description="Disordered" evidence="1">
    <location>
        <begin position="752"/>
        <end position="778"/>
    </location>
</feature>
<protein>
    <recommendedName>
        <fullName evidence="4">WD repeat-containing protein 93</fullName>
    </recommendedName>
</protein>
<dbReference type="GO" id="GO:0022900">
    <property type="term" value="P:electron transport chain"/>
    <property type="evidence" value="ECO:0007669"/>
    <property type="project" value="InterPro"/>
</dbReference>
<feature type="region of interest" description="Disordered" evidence="1">
    <location>
        <begin position="65"/>
        <end position="85"/>
    </location>
</feature>
<organism evidence="2 3">
    <name type="scientific">Littorina saxatilis</name>
    <dbReference type="NCBI Taxonomy" id="31220"/>
    <lineage>
        <taxon>Eukaryota</taxon>
        <taxon>Metazoa</taxon>
        <taxon>Spiralia</taxon>
        <taxon>Lophotrochozoa</taxon>
        <taxon>Mollusca</taxon>
        <taxon>Gastropoda</taxon>
        <taxon>Caenogastropoda</taxon>
        <taxon>Littorinimorpha</taxon>
        <taxon>Littorinoidea</taxon>
        <taxon>Littorinidae</taxon>
        <taxon>Littorina</taxon>
    </lineage>
</organism>
<dbReference type="InterPro" id="IPR011047">
    <property type="entry name" value="Quinoprotein_ADH-like_sf"/>
</dbReference>
<dbReference type="SUPFAM" id="SSF50998">
    <property type="entry name" value="Quinoprotein alcohol dehydrogenase-like"/>
    <property type="match status" value="1"/>
</dbReference>
<dbReference type="PANTHER" id="PTHR12219:SF17">
    <property type="entry name" value="WD REPEAT-CONTAINING PROTEIN 93"/>
    <property type="match status" value="1"/>
</dbReference>
<reference evidence="2 3" key="1">
    <citation type="submission" date="2024-02" db="EMBL/GenBank/DDBJ databases">
        <title>Chromosome-scale genome assembly of the rough periwinkle Littorina saxatilis.</title>
        <authorList>
            <person name="De Jode A."/>
            <person name="Faria R."/>
            <person name="Formenti G."/>
            <person name="Sims Y."/>
            <person name="Smith T.P."/>
            <person name="Tracey A."/>
            <person name="Wood J.M.D."/>
            <person name="Zagrodzka Z.B."/>
            <person name="Johannesson K."/>
            <person name="Butlin R.K."/>
            <person name="Leder E.H."/>
        </authorList>
    </citation>
    <scope>NUCLEOTIDE SEQUENCE [LARGE SCALE GENOMIC DNA]</scope>
    <source>
        <strain evidence="2">Snail1</strain>
        <tissue evidence="2">Muscle</tissue>
    </source>
</reference>
<feature type="region of interest" description="Disordered" evidence="1">
    <location>
        <begin position="232"/>
        <end position="269"/>
    </location>
</feature>
<name>A0AAN9C1X2_9CAEN</name>